<dbReference type="PANTHER" id="PTHR44846:SF5">
    <property type="entry name" value="HTH-TYPE TRANSCRIPTIONAL REGULATOR GMUR"/>
    <property type="match status" value="1"/>
</dbReference>
<dbReference type="EMBL" id="FODF01000005">
    <property type="protein sequence ID" value="SEN54831.1"/>
    <property type="molecule type" value="Genomic_DNA"/>
</dbReference>
<dbReference type="AlphaFoldDB" id="A0A1H8HEY3"/>
<feature type="domain" description="HTH gntR-type" evidence="5">
    <location>
        <begin position="1"/>
        <end position="65"/>
    </location>
</feature>
<keyword evidence="4" id="KW-0804">Transcription</keyword>
<dbReference type="InterPro" id="IPR036390">
    <property type="entry name" value="WH_DNA-bd_sf"/>
</dbReference>
<proteinExistence type="predicted"/>
<dbReference type="GO" id="GO:0003677">
    <property type="term" value="F:DNA binding"/>
    <property type="evidence" value="ECO:0007669"/>
    <property type="project" value="UniProtKB-KW"/>
</dbReference>
<gene>
    <name evidence="6" type="ORF">SAMN05216454_105120</name>
</gene>
<evidence type="ECO:0000313" key="7">
    <source>
        <dbReference type="Proteomes" id="UP000199512"/>
    </source>
</evidence>
<keyword evidence="2" id="KW-0805">Transcription regulation</keyword>
<dbReference type="GO" id="GO:0003700">
    <property type="term" value="F:DNA-binding transcription factor activity"/>
    <property type="evidence" value="ECO:0007669"/>
    <property type="project" value="InterPro"/>
</dbReference>
<accession>A0A1H8HEY3</accession>
<dbReference type="InterPro" id="IPR036388">
    <property type="entry name" value="WH-like_DNA-bd_sf"/>
</dbReference>
<dbReference type="Pfam" id="PF07702">
    <property type="entry name" value="UTRA"/>
    <property type="match status" value="1"/>
</dbReference>
<name>A0A1H8HEY3_9FIRM</name>
<dbReference type="GO" id="GO:0045892">
    <property type="term" value="P:negative regulation of DNA-templated transcription"/>
    <property type="evidence" value="ECO:0007669"/>
    <property type="project" value="TreeGrafter"/>
</dbReference>
<dbReference type="FunFam" id="1.10.10.10:FF:000079">
    <property type="entry name" value="GntR family transcriptional regulator"/>
    <property type="match status" value="1"/>
</dbReference>
<dbReference type="PANTHER" id="PTHR44846">
    <property type="entry name" value="MANNOSYL-D-GLYCERATE TRANSPORT/METABOLISM SYSTEM REPRESSOR MNGR-RELATED"/>
    <property type="match status" value="1"/>
</dbReference>
<evidence type="ECO:0000256" key="2">
    <source>
        <dbReference type="ARBA" id="ARBA00023015"/>
    </source>
</evidence>
<dbReference type="STRING" id="215200.SAMN05216454_105120"/>
<dbReference type="Gene3D" id="1.10.10.10">
    <property type="entry name" value="Winged helix-like DNA-binding domain superfamily/Winged helix DNA-binding domain"/>
    <property type="match status" value="1"/>
</dbReference>
<evidence type="ECO:0000256" key="4">
    <source>
        <dbReference type="ARBA" id="ARBA00023163"/>
    </source>
</evidence>
<dbReference type="SUPFAM" id="SSF64288">
    <property type="entry name" value="Chorismate lyase-like"/>
    <property type="match status" value="1"/>
</dbReference>
<dbReference type="CDD" id="cd07377">
    <property type="entry name" value="WHTH_GntR"/>
    <property type="match status" value="1"/>
</dbReference>
<dbReference type="FunFam" id="3.40.1410.10:FF:000008">
    <property type="entry name" value="Transcriptional regulator, GntR family"/>
    <property type="match status" value="1"/>
</dbReference>
<keyword evidence="3" id="KW-0238">DNA-binding</keyword>
<dbReference type="InterPro" id="IPR011663">
    <property type="entry name" value="UTRA"/>
</dbReference>
<dbReference type="InterPro" id="IPR050679">
    <property type="entry name" value="Bact_HTH_transcr_reg"/>
</dbReference>
<sequence>MIIYNEIKKRIVDGIYKENQQIPDEKSLCREFDCSRMTVKKALDILVREGMLHRKRGLGSFVMSKSSMHKRTLLQEDELLGLTRSLKEKVKSNVLEFDLMFADEKIAQNLNINVNDSVYNILRLRYIGDKPCILERTYMSTNLITGINKDVLEGSIYNYIEQELGYKIASAKKMTRADVSTAFDQEMLELKEIEPVLEIEQIAYLDNGTPFEYSISRHRYDYFDLTTYSVRR</sequence>
<evidence type="ECO:0000256" key="3">
    <source>
        <dbReference type="ARBA" id="ARBA00023125"/>
    </source>
</evidence>
<dbReference type="Gene3D" id="3.40.1410.10">
    <property type="entry name" value="Chorismate lyase-like"/>
    <property type="match status" value="1"/>
</dbReference>
<protein>
    <submittedName>
        <fullName evidence="6">Transcriptional regulator, GntR family</fullName>
    </submittedName>
</protein>
<dbReference type="Proteomes" id="UP000199512">
    <property type="component" value="Unassembled WGS sequence"/>
</dbReference>
<dbReference type="InterPro" id="IPR028978">
    <property type="entry name" value="Chorismate_lyase_/UTRA_dom_sf"/>
</dbReference>
<dbReference type="SMART" id="SM00866">
    <property type="entry name" value="UTRA"/>
    <property type="match status" value="1"/>
</dbReference>
<dbReference type="InterPro" id="IPR000524">
    <property type="entry name" value="Tscrpt_reg_HTH_GntR"/>
</dbReference>
<reference evidence="6 7" key="1">
    <citation type="submission" date="2016-10" db="EMBL/GenBank/DDBJ databases">
        <authorList>
            <person name="de Groot N.N."/>
        </authorList>
    </citation>
    <scope>NUCLEOTIDE SEQUENCE [LARGE SCALE GENOMIC DNA]</scope>
    <source>
        <strain evidence="6 7">Calf135</strain>
    </source>
</reference>
<keyword evidence="7" id="KW-1185">Reference proteome</keyword>
<dbReference type="SMART" id="SM00345">
    <property type="entry name" value="HTH_GNTR"/>
    <property type="match status" value="1"/>
</dbReference>
<keyword evidence="1" id="KW-0678">Repressor</keyword>
<dbReference type="SUPFAM" id="SSF46785">
    <property type="entry name" value="Winged helix' DNA-binding domain"/>
    <property type="match status" value="1"/>
</dbReference>
<organism evidence="6 7">
    <name type="scientific">Peptostreptococcus russellii</name>
    <dbReference type="NCBI Taxonomy" id="215200"/>
    <lineage>
        <taxon>Bacteria</taxon>
        <taxon>Bacillati</taxon>
        <taxon>Bacillota</taxon>
        <taxon>Clostridia</taxon>
        <taxon>Peptostreptococcales</taxon>
        <taxon>Peptostreptococcaceae</taxon>
        <taxon>Peptostreptococcus</taxon>
    </lineage>
</organism>
<evidence type="ECO:0000256" key="1">
    <source>
        <dbReference type="ARBA" id="ARBA00022491"/>
    </source>
</evidence>
<dbReference type="PROSITE" id="PS50949">
    <property type="entry name" value="HTH_GNTR"/>
    <property type="match status" value="1"/>
</dbReference>
<dbReference type="Pfam" id="PF00392">
    <property type="entry name" value="GntR"/>
    <property type="match status" value="1"/>
</dbReference>
<evidence type="ECO:0000259" key="5">
    <source>
        <dbReference type="PROSITE" id="PS50949"/>
    </source>
</evidence>
<dbReference type="PRINTS" id="PR00035">
    <property type="entry name" value="HTHGNTR"/>
</dbReference>
<evidence type="ECO:0000313" key="6">
    <source>
        <dbReference type="EMBL" id="SEN54831.1"/>
    </source>
</evidence>